<evidence type="ECO:0000256" key="10">
    <source>
        <dbReference type="SAM" id="Phobius"/>
    </source>
</evidence>
<evidence type="ECO:0000256" key="3">
    <source>
        <dbReference type="ARBA" id="ARBA00022553"/>
    </source>
</evidence>
<dbReference type="CDD" id="cd16917">
    <property type="entry name" value="HATPase_UhpB-NarQ-NarX-like"/>
    <property type="match status" value="1"/>
</dbReference>
<evidence type="ECO:0000256" key="6">
    <source>
        <dbReference type="ARBA" id="ARBA00022777"/>
    </source>
</evidence>
<dbReference type="InterPro" id="IPR011712">
    <property type="entry name" value="Sig_transdc_His_kin_sub3_dim/P"/>
</dbReference>
<keyword evidence="9" id="KW-0175">Coiled coil</keyword>
<evidence type="ECO:0000256" key="4">
    <source>
        <dbReference type="ARBA" id="ARBA00022679"/>
    </source>
</evidence>
<dbReference type="EMBL" id="BOVK01000025">
    <property type="protein sequence ID" value="GIQ69222.1"/>
    <property type="molecule type" value="Genomic_DNA"/>
</dbReference>
<proteinExistence type="predicted"/>
<gene>
    <name evidence="12" type="ORF">XYCOK13_20460</name>
</gene>
<dbReference type="GO" id="GO:0000155">
    <property type="term" value="F:phosphorelay sensor kinase activity"/>
    <property type="evidence" value="ECO:0007669"/>
    <property type="project" value="InterPro"/>
</dbReference>
<dbReference type="InterPro" id="IPR003594">
    <property type="entry name" value="HATPase_dom"/>
</dbReference>
<keyword evidence="4" id="KW-0808">Transferase</keyword>
<comment type="caution">
    <text evidence="12">The sequence shown here is derived from an EMBL/GenBank/DDBJ whole genome shotgun (WGS) entry which is preliminary data.</text>
</comment>
<keyword evidence="13" id="KW-1185">Reference proteome</keyword>
<dbReference type="SMART" id="SM00387">
    <property type="entry name" value="HATPase_c"/>
    <property type="match status" value="1"/>
</dbReference>
<dbReference type="PROSITE" id="PS50109">
    <property type="entry name" value="HIS_KIN"/>
    <property type="match status" value="1"/>
</dbReference>
<dbReference type="EC" id="2.7.13.3" evidence="2"/>
<keyword evidence="10" id="KW-0812">Transmembrane</keyword>
<dbReference type="SUPFAM" id="SSF55874">
    <property type="entry name" value="ATPase domain of HSP90 chaperone/DNA topoisomerase II/histidine kinase"/>
    <property type="match status" value="1"/>
</dbReference>
<evidence type="ECO:0000259" key="11">
    <source>
        <dbReference type="PROSITE" id="PS50109"/>
    </source>
</evidence>
<comment type="catalytic activity">
    <reaction evidence="1">
        <text>ATP + protein L-histidine = ADP + protein N-phospho-L-histidine.</text>
        <dbReference type="EC" id="2.7.13.3"/>
    </reaction>
</comment>
<feature type="transmembrane region" description="Helical" evidence="10">
    <location>
        <begin position="67"/>
        <end position="85"/>
    </location>
</feature>
<feature type="transmembrane region" description="Helical" evidence="10">
    <location>
        <begin position="91"/>
        <end position="106"/>
    </location>
</feature>
<keyword evidence="3" id="KW-0597">Phosphoprotein</keyword>
<dbReference type="Pfam" id="PF07730">
    <property type="entry name" value="HisKA_3"/>
    <property type="match status" value="1"/>
</dbReference>
<evidence type="ECO:0000256" key="5">
    <source>
        <dbReference type="ARBA" id="ARBA00022741"/>
    </source>
</evidence>
<evidence type="ECO:0000256" key="2">
    <source>
        <dbReference type="ARBA" id="ARBA00012438"/>
    </source>
</evidence>
<keyword evidence="7" id="KW-0067">ATP-binding</keyword>
<feature type="domain" description="Histidine kinase" evidence="11">
    <location>
        <begin position="212"/>
        <end position="395"/>
    </location>
</feature>
<dbReference type="InterPro" id="IPR036890">
    <property type="entry name" value="HATPase_C_sf"/>
</dbReference>
<name>A0A8J4H495_9BACL</name>
<dbReference type="PANTHER" id="PTHR24421:SF10">
    <property type="entry name" value="NITRATE_NITRITE SENSOR PROTEIN NARQ"/>
    <property type="match status" value="1"/>
</dbReference>
<dbReference type="AlphaFoldDB" id="A0A8J4H495"/>
<evidence type="ECO:0000313" key="13">
    <source>
        <dbReference type="Proteomes" id="UP000677918"/>
    </source>
</evidence>
<evidence type="ECO:0000313" key="12">
    <source>
        <dbReference type="EMBL" id="GIQ69222.1"/>
    </source>
</evidence>
<keyword evidence="10" id="KW-0472">Membrane</keyword>
<evidence type="ECO:0000256" key="1">
    <source>
        <dbReference type="ARBA" id="ARBA00000085"/>
    </source>
</evidence>
<keyword evidence="5" id="KW-0547">Nucleotide-binding</keyword>
<reference evidence="12" key="1">
    <citation type="submission" date="2021-04" db="EMBL/GenBank/DDBJ databases">
        <title>Draft genome sequence of Xylanibacillus composti strain K13.</title>
        <authorList>
            <person name="Uke A."/>
            <person name="Chhe C."/>
            <person name="Baramee S."/>
            <person name="Kosugi A."/>
        </authorList>
    </citation>
    <scope>NUCLEOTIDE SEQUENCE</scope>
    <source>
        <strain evidence="12">K13</strain>
    </source>
</reference>
<dbReference type="RefSeq" id="WP_213412027.1">
    <property type="nucleotide sequence ID" value="NZ_BOVK01000025.1"/>
</dbReference>
<evidence type="ECO:0000256" key="9">
    <source>
        <dbReference type="SAM" id="Coils"/>
    </source>
</evidence>
<dbReference type="Gene3D" id="3.30.565.10">
    <property type="entry name" value="Histidine kinase-like ATPase, C-terminal domain"/>
    <property type="match status" value="1"/>
</dbReference>
<dbReference type="GO" id="GO:0016020">
    <property type="term" value="C:membrane"/>
    <property type="evidence" value="ECO:0007669"/>
    <property type="project" value="InterPro"/>
</dbReference>
<accession>A0A8J4H495</accession>
<dbReference type="PANTHER" id="PTHR24421">
    <property type="entry name" value="NITRATE/NITRITE SENSOR PROTEIN NARX-RELATED"/>
    <property type="match status" value="1"/>
</dbReference>
<sequence>MNEPKQWHWVDWVLFCIYTMWMSVGLFYLFLAPESLHNPPALQTAALNVLCYALPLLFWHPGSVKPGLFALTVLLTSVAAQSYMIYETQEPVSYVIISVLIVGYLGQKRDLLWTFPVFVLLLPATYPLLIHDLEIVNMFDLYAVYFLMFGIGFTLGRIMESNQKMKQLLKENEEQYLLIQNQNNILQQYSQEVERLTILEERDRLARELHDTVGHTFTSVIMGMDAVHYLIQTDPDKAVQRLEVLREVTRNGLQEVRKHIHHLAPDLEEGKLYPQLERIAHAFASHTGTQIAVRQSGPDAELSRHAKLTLIRCLQEALTNAKRHGQAASIDVGLVSSADKVALTVTDNGAGCDEVEYGFGIQSMKERIAALHGELKIYSKRGEGTVLMVTVPAQKG</sequence>
<dbReference type="InterPro" id="IPR050482">
    <property type="entry name" value="Sensor_HK_TwoCompSys"/>
</dbReference>
<keyword evidence="8" id="KW-0902">Two-component regulatory system</keyword>
<evidence type="ECO:0000256" key="8">
    <source>
        <dbReference type="ARBA" id="ARBA00023012"/>
    </source>
</evidence>
<feature type="transmembrane region" description="Helical" evidence="10">
    <location>
        <begin position="142"/>
        <end position="159"/>
    </location>
</feature>
<keyword evidence="6" id="KW-0418">Kinase</keyword>
<dbReference type="InterPro" id="IPR005467">
    <property type="entry name" value="His_kinase_dom"/>
</dbReference>
<feature type="transmembrane region" description="Helical" evidence="10">
    <location>
        <begin position="42"/>
        <end position="60"/>
    </location>
</feature>
<dbReference type="Pfam" id="PF02518">
    <property type="entry name" value="HATPase_c"/>
    <property type="match status" value="1"/>
</dbReference>
<protein>
    <recommendedName>
        <fullName evidence="2">histidine kinase</fullName>
        <ecNumber evidence="2">2.7.13.3</ecNumber>
    </recommendedName>
</protein>
<dbReference type="Gene3D" id="1.20.5.1930">
    <property type="match status" value="1"/>
</dbReference>
<dbReference type="GO" id="GO:0005524">
    <property type="term" value="F:ATP binding"/>
    <property type="evidence" value="ECO:0007669"/>
    <property type="project" value="UniProtKB-KW"/>
</dbReference>
<organism evidence="12 13">
    <name type="scientific">Xylanibacillus composti</name>
    <dbReference type="NCBI Taxonomy" id="1572762"/>
    <lineage>
        <taxon>Bacteria</taxon>
        <taxon>Bacillati</taxon>
        <taxon>Bacillota</taxon>
        <taxon>Bacilli</taxon>
        <taxon>Bacillales</taxon>
        <taxon>Paenibacillaceae</taxon>
        <taxon>Xylanibacillus</taxon>
    </lineage>
</organism>
<feature type="transmembrane region" description="Helical" evidence="10">
    <location>
        <begin position="111"/>
        <end position="130"/>
    </location>
</feature>
<keyword evidence="10" id="KW-1133">Transmembrane helix</keyword>
<evidence type="ECO:0000256" key="7">
    <source>
        <dbReference type="ARBA" id="ARBA00022840"/>
    </source>
</evidence>
<dbReference type="GO" id="GO:0046983">
    <property type="term" value="F:protein dimerization activity"/>
    <property type="evidence" value="ECO:0007669"/>
    <property type="project" value="InterPro"/>
</dbReference>
<feature type="transmembrane region" description="Helical" evidence="10">
    <location>
        <begin position="12"/>
        <end position="30"/>
    </location>
</feature>
<feature type="coiled-coil region" evidence="9">
    <location>
        <begin position="162"/>
        <end position="199"/>
    </location>
</feature>
<dbReference type="Proteomes" id="UP000677918">
    <property type="component" value="Unassembled WGS sequence"/>
</dbReference>